<dbReference type="PANTHER" id="PTHR14058:SF8">
    <property type="entry name" value="PROTEIN FE65 HOMOLOG"/>
    <property type="match status" value="1"/>
</dbReference>
<keyword evidence="1" id="KW-0677">Repeat</keyword>
<dbReference type="PROSITE" id="PS50020">
    <property type="entry name" value="WW_DOMAIN_2"/>
    <property type="match status" value="1"/>
</dbReference>
<dbReference type="FunFam" id="2.20.70.10:FF:000003">
    <property type="entry name" value="amyloid beta A4 precursor protein-binding family B member 2"/>
    <property type="match status" value="1"/>
</dbReference>
<evidence type="ECO:0000259" key="2">
    <source>
        <dbReference type="PROSITE" id="PS50020"/>
    </source>
</evidence>
<evidence type="ECO:0000313" key="4">
    <source>
        <dbReference type="Proteomes" id="UP000694559"/>
    </source>
</evidence>
<dbReference type="SUPFAM" id="SSF50729">
    <property type="entry name" value="PH domain-like"/>
    <property type="match status" value="1"/>
</dbReference>
<reference evidence="3" key="2">
    <citation type="submission" date="2025-09" db="UniProtKB">
        <authorList>
            <consortium name="Ensembl"/>
        </authorList>
    </citation>
    <scope>IDENTIFICATION</scope>
</reference>
<keyword evidence="4" id="KW-1185">Reference proteome</keyword>
<dbReference type="InterPro" id="IPR039576">
    <property type="entry name" value="APBB1/2/3"/>
</dbReference>
<evidence type="ECO:0000256" key="1">
    <source>
        <dbReference type="ARBA" id="ARBA00022737"/>
    </source>
</evidence>
<dbReference type="Pfam" id="PF00640">
    <property type="entry name" value="PID"/>
    <property type="match status" value="1"/>
</dbReference>
<dbReference type="OrthoDB" id="5969782at2759"/>
<dbReference type="Gene3D" id="2.30.29.30">
    <property type="entry name" value="Pleckstrin-homology domain (PH domain)/Phosphotyrosine-binding domain (PTB)"/>
    <property type="match status" value="1"/>
</dbReference>
<dbReference type="SMART" id="SM00456">
    <property type="entry name" value="WW"/>
    <property type="match status" value="1"/>
</dbReference>
<organism evidence="3 4">
    <name type="scientific">Naja naja</name>
    <name type="common">Indian cobra</name>
    <dbReference type="NCBI Taxonomy" id="35670"/>
    <lineage>
        <taxon>Eukaryota</taxon>
        <taxon>Metazoa</taxon>
        <taxon>Chordata</taxon>
        <taxon>Craniata</taxon>
        <taxon>Vertebrata</taxon>
        <taxon>Euteleostomi</taxon>
        <taxon>Lepidosauria</taxon>
        <taxon>Squamata</taxon>
        <taxon>Bifurcata</taxon>
        <taxon>Unidentata</taxon>
        <taxon>Episquamata</taxon>
        <taxon>Toxicofera</taxon>
        <taxon>Serpentes</taxon>
        <taxon>Colubroidea</taxon>
        <taxon>Elapidae</taxon>
        <taxon>Elapinae</taxon>
        <taxon>Naja</taxon>
    </lineage>
</organism>
<dbReference type="Proteomes" id="UP000694559">
    <property type="component" value="Unplaced"/>
</dbReference>
<dbReference type="GeneTree" id="ENSGT00390000000002"/>
<dbReference type="GO" id="GO:0006355">
    <property type="term" value="P:regulation of DNA-templated transcription"/>
    <property type="evidence" value="ECO:0007669"/>
    <property type="project" value="TreeGrafter"/>
</dbReference>
<dbReference type="Gene3D" id="2.20.70.10">
    <property type="match status" value="1"/>
</dbReference>
<dbReference type="GO" id="GO:0001540">
    <property type="term" value="F:amyloid-beta binding"/>
    <property type="evidence" value="ECO:0007669"/>
    <property type="project" value="InterPro"/>
</dbReference>
<dbReference type="PROSITE" id="PS01159">
    <property type="entry name" value="WW_DOMAIN_1"/>
    <property type="match status" value="1"/>
</dbReference>
<dbReference type="Pfam" id="PF00397">
    <property type="entry name" value="WW"/>
    <property type="match status" value="1"/>
</dbReference>
<accession>A0A8C6XAF0</accession>
<dbReference type="GO" id="GO:0005634">
    <property type="term" value="C:nucleus"/>
    <property type="evidence" value="ECO:0007669"/>
    <property type="project" value="TreeGrafter"/>
</dbReference>
<dbReference type="OMA" id="WEPCTSH"/>
<dbReference type="AlphaFoldDB" id="A0A8C6XAF0"/>
<dbReference type="GO" id="GO:0005737">
    <property type="term" value="C:cytoplasm"/>
    <property type="evidence" value="ECO:0007669"/>
    <property type="project" value="TreeGrafter"/>
</dbReference>
<protein>
    <recommendedName>
        <fullName evidence="2">WW domain-containing protein</fullName>
    </recommendedName>
</protein>
<name>A0A8C6XAF0_NAJNA</name>
<dbReference type="PANTHER" id="PTHR14058">
    <property type="entry name" value="AMYLOID BETA A4 PRECURSOR PROTEIN-BINDING FAMILY B"/>
    <property type="match status" value="1"/>
</dbReference>
<dbReference type="InterPro" id="IPR036020">
    <property type="entry name" value="WW_dom_sf"/>
</dbReference>
<proteinExistence type="predicted"/>
<feature type="domain" description="WW" evidence="2">
    <location>
        <begin position="25"/>
        <end position="57"/>
    </location>
</feature>
<sequence length="150" mass="16647">GLGQDWRGGGVDNSFWLCNSLETDSDLPAGWMRVQDTSGTYYWHIPTGTTQWEPPLGHRGWCFSVHSLGWVEMAEEELAPGRSTLAVHNCIRQLAGREAALGGSWAEGKAMLLVLEKELLKLLEPHKRTELHCLPIAAIRVWGVGRDSGR</sequence>
<dbReference type="InterPro" id="IPR011993">
    <property type="entry name" value="PH-like_dom_sf"/>
</dbReference>
<reference evidence="3" key="1">
    <citation type="submission" date="2025-08" db="UniProtKB">
        <authorList>
            <consortium name="Ensembl"/>
        </authorList>
    </citation>
    <scope>IDENTIFICATION</scope>
</reference>
<dbReference type="Ensembl" id="ENSNNAT00000011946.1">
    <property type="protein sequence ID" value="ENSNNAP00000011423.1"/>
    <property type="gene ID" value="ENSNNAG00000007643.1"/>
</dbReference>
<dbReference type="SUPFAM" id="SSF51045">
    <property type="entry name" value="WW domain"/>
    <property type="match status" value="1"/>
</dbReference>
<dbReference type="InterPro" id="IPR006020">
    <property type="entry name" value="PTB/PI_dom"/>
</dbReference>
<dbReference type="InterPro" id="IPR001202">
    <property type="entry name" value="WW_dom"/>
</dbReference>
<evidence type="ECO:0000313" key="3">
    <source>
        <dbReference type="Ensembl" id="ENSNNAP00000011423.1"/>
    </source>
</evidence>
<dbReference type="CDD" id="cd00201">
    <property type="entry name" value="WW"/>
    <property type="match status" value="1"/>
</dbReference>